<keyword evidence="5" id="KW-1185">Reference proteome</keyword>
<gene>
    <name evidence="4" type="ORF">FSP39_012919</name>
</gene>
<proteinExistence type="inferred from homology"/>
<evidence type="ECO:0000256" key="2">
    <source>
        <dbReference type="ARBA" id="ARBA00022679"/>
    </source>
</evidence>
<evidence type="ECO:0000256" key="1">
    <source>
        <dbReference type="ARBA" id="ARBA00005771"/>
    </source>
</evidence>
<dbReference type="SUPFAM" id="SSF52540">
    <property type="entry name" value="P-loop containing nucleoside triphosphate hydrolases"/>
    <property type="match status" value="1"/>
</dbReference>
<dbReference type="Proteomes" id="UP001186944">
    <property type="component" value="Unassembled WGS sequence"/>
</dbReference>
<comment type="caution">
    <text evidence="4">The sequence shown here is derived from an EMBL/GenBank/DDBJ whole genome shotgun (WGS) entry which is preliminary data.</text>
</comment>
<evidence type="ECO:0000313" key="5">
    <source>
        <dbReference type="Proteomes" id="UP001186944"/>
    </source>
</evidence>
<keyword evidence="2" id="KW-0808">Transferase</keyword>
<evidence type="ECO:0000313" key="4">
    <source>
        <dbReference type="EMBL" id="KAK3093224.1"/>
    </source>
</evidence>
<dbReference type="AlphaFoldDB" id="A0AA88Y3U8"/>
<dbReference type="InterPro" id="IPR000863">
    <property type="entry name" value="Sulfotransferase_dom"/>
</dbReference>
<organism evidence="4 5">
    <name type="scientific">Pinctada imbricata</name>
    <name type="common">Atlantic pearl-oyster</name>
    <name type="synonym">Pinctada martensii</name>
    <dbReference type="NCBI Taxonomy" id="66713"/>
    <lineage>
        <taxon>Eukaryota</taxon>
        <taxon>Metazoa</taxon>
        <taxon>Spiralia</taxon>
        <taxon>Lophotrochozoa</taxon>
        <taxon>Mollusca</taxon>
        <taxon>Bivalvia</taxon>
        <taxon>Autobranchia</taxon>
        <taxon>Pteriomorphia</taxon>
        <taxon>Pterioida</taxon>
        <taxon>Pterioidea</taxon>
        <taxon>Pteriidae</taxon>
        <taxon>Pinctada</taxon>
    </lineage>
</organism>
<reference evidence="4" key="1">
    <citation type="submission" date="2019-08" db="EMBL/GenBank/DDBJ databases">
        <title>The improved chromosome-level genome for the pearl oyster Pinctada fucata martensii using PacBio sequencing and Hi-C.</title>
        <authorList>
            <person name="Zheng Z."/>
        </authorList>
    </citation>
    <scope>NUCLEOTIDE SEQUENCE</scope>
    <source>
        <strain evidence="4">ZZ-2019</strain>
        <tissue evidence="4">Adductor muscle</tissue>
    </source>
</reference>
<dbReference type="GO" id="GO:0008146">
    <property type="term" value="F:sulfotransferase activity"/>
    <property type="evidence" value="ECO:0007669"/>
    <property type="project" value="InterPro"/>
</dbReference>
<accession>A0AA88Y3U8</accession>
<feature type="domain" description="Sulfotransferase" evidence="3">
    <location>
        <begin position="58"/>
        <end position="308"/>
    </location>
</feature>
<comment type="similarity">
    <text evidence="1">Belongs to the sulfotransferase 1 family.</text>
</comment>
<dbReference type="Gene3D" id="3.40.50.300">
    <property type="entry name" value="P-loop containing nucleotide triphosphate hydrolases"/>
    <property type="match status" value="1"/>
</dbReference>
<dbReference type="EMBL" id="VSWD01000009">
    <property type="protein sequence ID" value="KAK3093224.1"/>
    <property type="molecule type" value="Genomic_DNA"/>
</dbReference>
<protein>
    <recommendedName>
        <fullName evidence="3">Sulfotransferase domain-containing protein</fullName>
    </recommendedName>
</protein>
<dbReference type="InterPro" id="IPR027417">
    <property type="entry name" value="P-loop_NTPase"/>
</dbReference>
<name>A0AA88Y3U8_PINIB</name>
<dbReference type="Pfam" id="PF00685">
    <property type="entry name" value="Sulfotransfer_1"/>
    <property type="match status" value="1"/>
</dbReference>
<sequence length="315" mass="36890">MSEESYIREGRFQRKDGEIEFDFITLDGIGLPPFPAAYQPGGFPKRIKEIQNLDCRADDIILATYPKCGTHWTNEILQMLVKGDANYTKESKMFFMLEALDDLNSIKDFKSPRVLNLHFPYKWFPREHIENGGKIVHTTRNPKDAYVSLFHHARSSLEHGVKTKNMTWDQFFNTCVLGKNSAYGSWFDFEKEIEQAKKVNNNIYTIHFEQLKEDPEKVIKDLAMFLDIPASDYLIKDIAEKCLFQNMKKADKDIKELPKTIEEYKSSHKDFEFPVMYRKGIVGDWKNHFTVSQNEQFDAMFEKEMNGTDVKVLYN</sequence>
<evidence type="ECO:0000259" key="3">
    <source>
        <dbReference type="Pfam" id="PF00685"/>
    </source>
</evidence>
<dbReference type="PANTHER" id="PTHR11783">
    <property type="entry name" value="SULFOTRANSFERASE SULT"/>
    <property type="match status" value="1"/>
</dbReference>